<dbReference type="PANTHER" id="PTHR42923:SF17">
    <property type="entry name" value="AMINE OXIDASE DOMAIN-CONTAINING PROTEIN"/>
    <property type="match status" value="1"/>
</dbReference>
<evidence type="ECO:0000313" key="2">
    <source>
        <dbReference type="Proteomes" id="UP000436088"/>
    </source>
</evidence>
<reference evidence="1" key="1">
    <citation type="submission" date="2019-09" db="EMBL/GenBank/DDBJ databases">
        <title>Draft genome information of white flower Hibiscus syriacus.</title>
        <authorList>
            <person name="Kim Y.-M."/>
        </authorList>
    </citation>
    <scope>NUCLEOTIDE SEQUENCE [LARGE SCALE GENOMIC DNA]</scope>
    <source>
        <strain evidence="1">YM2019G1</strain>
    </source>
</reference>
<dbReference type="PANTHER" id="PTHR42923">
    <property type="entry name" value="PROTOPORPHYRINOGEN OXIDASE"/>
    <property type="match status" value="1"/>
</dbReference>
<dbReference type="GO" id="GO:0016491">
    <property type="term" value="F:oxidoreductase activity"/>
    <property type="evidence" value="ECO:0007669"/>
    <property type="project" value="TreeGrafter"/>
</dbReference>
<organism evidence="1 2">
    <name type="scientific">Hibiscus syriacus</name>
    <name type="common">Rose of Sharon</name>
    <dbReference type="NCBI Taxonomy" id="106335"/>
    <lineage>
        <taxon>Eukaryota</taxon>
        <taxon>Viridiplantae</taxon>
        <taxon>Streptophyta</taxon>
        <taxon>Embryophyta</taxon>
        <taxon>Tracheophyta</taxon>
        <taxon>Spermatophyta</taxon>
        <taxon>Magnoliopsida</taxon>
        <taxon>eudicotyledons</taxon>
        <taxon>Gunneridae</taxon>
        <taxon>Pentapetalae</taxon>
        <taxon>rosids</taxon>
        <taxon>malvids</taxon>
        <taxon>Malvales</taxon>
        <taxon>Malvaceae</taxon>
        <taxon>Malvoideae</taxon>
        <taxon>Hibiscus</taxon>
    </lineage>
</organism>
<accession>A0A6A2XK01</accession>
<keyword evidence="2" id="KW-1185">Reference proteome</keyword>
<dbReference type="Pfam" id="PF13450">
    <property type="entry name" value="NAD_binding_8"/>
    <property type="match status" value="1"/>
</dbReference>
<dbReference type="Proteomes" id="UP000436088">
    <property type="component" value="Unassembled WGS sequence"/>
</dbReference>
<dbReference type="InterPro" id="IPR036188">
    <property type="entry name" value="FAD/NAD-bd_sf"/>
</dbReference>
<evidence type="ECO:0000313" key="1">
    <source>
        <dbReference type="EMBL" id="KAE8662336.1"/>
    </source>
</evidence>
<gene>
    <name evidence="1" type="ORF">F3Y22_tig00113548pilonHSYRG00128</name>
</gene>
<dbReference type="EMBL" id="VEPZ02001714">
    <property type="protein sequence ID" value="KAE8662336.1"/>
    <property type="molecule type" value="Genomic_DNA"/>
</dbReference>
<protein>
    <recommendedName>
        <fullName evidence="3">Amine oxidase domain-containing protein</fullName>
    </recommendedName>
</protein>
<dbReference type="Gene3D" id="3.50.50.60">
    <property type="entry name" value="FAD/NAD(P)-binding domain"/>
    <property type="match status" value="1"/>
</dbReference>
<evidence type="ECO:0008006" key="3">
    <source>
        <dbReference type="Google" id="ProtNLM"/>
    </source>
</evidence>
<dbReference type="AlphaFoldDB" id="A0A6A2XK01"/>
<dbReference type="PRINTS" id="PR00419">
    <property type="entry name" value="ADXRDTASE"/>
</dbReference>
<sequence length="66" mass="6944">MGAIGVAVIGGGIRGLVSAYVLAEAGVPVVVYEKQERLGGHAKTVNFDAVELDLGLLFLNPVRFYI</sequence>
<comment type="caution">
    <text evidence="1">The sequence shown here is derived from an EMBL/GenBank/DDBJ whole genome shotgun (WGS) entry which is preliminary data.</text>
</comment>
<name>A0A6A2XK01_HIBSY</name>
<proteinExistence type="predicted"/>
<dbReference type="InterPro" id="IPR050464">
    <property type="entry name" value="Zeta_carotene_desat/Oxidored"/>
</dbReference>
<dbReference type="SUPFAM" id="SSF51905">
    <property type="entry name" value="FAD/NAD(P)-binding domain"/>
    <property type="match status" value="1"/>
</dbReference>